<dbReference type="InterPro" id="IPR002126">
    <property type="entry name" value="Cadherin-like_dom"/>
</dbReference>
<dbReference type="PANTHER" id="PTHR24027">
    <property type="entry name" value="CADHERIN-23"/>
    <property type="match status" value="1"/>
</dbReference>
<organism evidence="8 9">
    <name type="scientific">Pleuronectes platessa</name>
    <name type="common">European plaice</name>
    <dbReference type="NCBI Taxonomy" id="8262"/>
    <lineage>
        <taxon>Eukaryota</taxon>
        <taxon>Metazoa</taxon>
        <taxon>Chordata</taxon>
        <taxon>Craniata</taxon>
        <taxon>Vertebrata</taxon>
        <taxon>Euteleostomi</taxon>
        <taxon>Actinopterygii</taxon>
        <taxon>Neopterygii</taxon>
        <taxon>Teleostei</taxon>
        <taxon>Neoteleostei</taxon>
        <taxon>Acanthomorphata</taxon>
        <taxon>Carangaria</taxon>
        <taxon>Pleuronectiformes</taxon>
        <taxon>Pleuronectoidei</taxon>
        <taxon>Pleuronectidae</taxon>
        <taxon>Pleuronectes</taxon>
    </lineage>
</organism>
<feature type="domain" description="Cadherin" evidence="7">
    <location>
        <begin position="7"/>
        <end position="60"/>
    </location>
</feature>
<keyword evidence="3 5" id="KW-0106">Calcium</keyword>
<comment type="subcellular location">
    <subcellularLocation>
        <location evidence="1">Membrane</location>
    </subcellularLocation>
</comment>
<dbReference type="GO" id="GO:0005912">
    <property type="term" value="C:adherens junction"/>
    <property type="evidence" value="ECO:0007669"/>
    <property type="project" value="TreeGrafter"/>
</dbReference>
<dbReference type="InterPro" id="IPR015919">
    <property type="entry name" value="Cadherin-like_sf"/>
</dbReference>
<keyword evidence="2" id="KW-0677">Repeat</keyword>
<feature type="transmembrane region" description="Helical" evidence="6">
    <location>
        <begin position="64"/>
        <end position="88"/>
    </location>
</feature>
<dbReference type="PROSITE" id="PS50268">
    <property type="entry name" value="CADHERIN_2"/>
    <property type="match status" value="1"/>
</dbReference>
<evidence type="ECO:0000259" key="7">
    <source>
        <dbReference type="PROSITE" id="PS50268"/>
    </source>
</evidence>
<dbReference type="AlphaFoldDB" id="A0A9N7W1J9"/>
<evidence type="ECO:0000256" key="4">
    <source>
        <dbReference type="ARBA" id="ARBA00023136"/>
    </source>
</evidence>
<dbReference type="GO" id="GO:0000902">
    <property type="term" value="P:cell morphogenesis"/>
    <property type="evidence" value="ECO:0007669"/>
    <property type="project" value="TreeGrafter"/>
</dbReference>
<evidence type="ECO:0000313" key="9">
    <source>
        <dbReference type="Proteomes" id="UP001153269"/>
    </source>
</evidence>
<protein>
    <recommendedName>
        <fullName evidence="7">Cadherin domain-containing protein</fullName>
    </recommendedName>
</protein>
<gene>
    <name evidence="8" type="ORF">PLEPLA_LOCUS47806</name>
</gene>
<proteinExistence type="predicted"/>
<keyword evidence="6" id="KW-0812">Transmembrane</keyword>
<reference evidence="8" key="1">
    <citation type="submission" date="2020-03" db="EMBL/GenBank/DDBJ databases">
        <authorList>
            <person name="Weist P."/>
        </authorList>
    </citation>
    <scope>NUCLEOTIDE SEQUENCE</scope>
</reference>
<dbReference type="InterPro" id="IPR039808">
    <property type="entry name" value="Cadherin"/>
</dbReference>
<sequence>MLCPADNTASILTKRGGFRRREQAVYRLPVLIVDSGSPALSSTNTLSVRVCDCDSDGVALSCGAVAYTATGLSTGALLAILGCIITLLGKIHMTSVSL</sequence>
<evidence type="ECO:0000256" key="3">
    <source>
        <dbReference type="ARBA" id="ARBA00022837"/>
    </source>
</evidence>
<evidence type="ECO:0000256" key="6">
    <source>
        <dbReference type="SAM" id="Phobius"/>
    </source>
</evidence>
<keyword evidence="6" id="KW-1133">Transmembrane helix</keyword>
<dbReference type="GO" id="GO:0007043">
    <property type="term" value="P:cell-cell junction assembly"/>
    <property type="evidence" value="ECO:0007669"/>
    <property type="project" value="TreeGrafter"/>
</dbReference>
<name>A0A9N7W1J9_PLEPL</name>
<dbReference type="GO" id="GO:0044331">
    <property type="term" value="P:cell-cell adhesion mediated by cadherin"/>
    <property type="evidence" value="ECO:0007669"/>
    <property type="project" value="TreeGrafter"/>
</dbReference>
<comment type="caution">
    <text evidence="8">The sequence shown here is derived from an EMBL/GenBank/DDBJ whole genome shotgun (WGS) entry which is preliminary data.</text>
</comment>
<dbReference type="Proteomes" id="UP001153269">
    <property type="component" value="Unassembled WGS sequence"/>
</dbReference>
<accession>A0A9N7W1J9</accession>
<dbReference type="GO" id="GO:0016477">
    <property type="term" value="P:cell migration"/>
    <property type="evidence" value="ECO:0007669"/>
    <property type="project" value="TreeGrafter"/>
</dbReference>
<dbReference type="CDD" id="cd11304">
    <property type="entry name" value="Cadherin_repeat"/>
    <property type="match status" value="1"/>
</dbReference>
<dbReference type="GO" id="GO:0005509">
    <property type="term" value="F:calcium ion binding"/>
    <property type="evidence" value="ECO:0007669"/>
    <property type="project" value="UniProtKB-UniRule"/>
</dbReference>
<dbReference type="GO" id="GO:0034332">
    <property type="term" value="P:adherens junction organization"/>
    <property type="evidence" value="ECO:0007669"/>
    <property type="project" value="TreeGrafter"/>
</dbReference>
<dbReference type="GO" id="GO:0016339">
    <property type="term" value="P:calcium-dependent cell-cell adhesion via plasma membrane cell adhesion molecules"/>
    <property type="evidence" value="ECO:0007669"/>
    <property type="project" value="TreeGrafter"/>
</dbReference>
<dbReference type="GO" id="GO:0045296">
    <property type="term" value="F:cadherin binding"/>
    <property type="evidence" value="ECO:0007669"/>
    <property type="project" value="TreeGrafter"/>
</dbReference>
<evidence type="ECO:0000256" key="2">
    <source>
        <dbReference type="ARBA" id="ARBA00022737"/>
    </source>
</evidence>
<dbReference type="GO" id="GO:0008013">
    <property type="term" value="F:beta-catenin binding"/>
    <property type="evidence" value="ECO:0007669"/>
    <property type="project" value="TreeGrafter"/>
</dbReference>
<keyword evidence="4 6" id="KW-0472">Membrane</keyword>
<keyword evidence="9" id="KW-1185">Reference proteome</keyword>
<dbReference type="SUPFAM" id="SSF49313">
    <property type="entry name" value="Cadherin-like"/>
    <property type="match status" value="1"/>
</dbReference>
<evidence type="ECO:0000256" key="5">
    <source>
        <dbReference type="PROSITE-ProRule" id="PRU00043"/>
    </source>
</evidence>
<dbReference type="EMBL" id="CADEAL010004454">
    <property type="protein sequence ID" value="CAB1459969.1"/>
    <property type="molecule type" value="Genomic_DNA"/>
</dbReference>
<dbReference type="PANTHER" id="PTHR24027:SF91">
    <property type="entry name" value="CADHERIN-7"/>
    <property type="match status" value="1"/>
</dbReference>
<dbReference type="Gene3D" id="2.60.40.60">
    <property type="entry name" value="Cadherins"/>
    <property type="match status" value="1"/>
</dbReference>
<dbReference type="GO" id="GO:0016342">
    <property type="term" value="C:catenin complex"/>
    <property type="evidence" value="ECO:0007669"/>
    <property type="project" value="TreeGrafter"/>
</dbReference>
<dbReference type="GO" id="GO:0007156">
    <property type="term" value="P:homophilic cell adhesion via plasma membrane adhesion molecules"/>
    <property type="evidence" value="ECO:0007669"/>
    <property type="project" value="InterPro"/>
</dbReference>
<evidence type="ECO:0000313" key="8">
    <source>
        <dbReference type="EMBL" id="CAB1459969.1"/>
    </source>
</evidence>
<evidence type="ECO:0000256" key="1">
    <source>
        <dbReference type="ARBA" id="ARBA00004370"/>
    </source>
</evidence>